<dbReference type="eggNOG" id="ENOG502R8I5">
    <property type="taxonomic scope" value="Eukaryota"/>
</dbReference>
<dbReference type="PANTHER" id="PTHR13878">
    <property type="entry name" value="GULONOLACTONE OXIDASE"/>
    <property type="match status" value="1"/>
</dbReference>
<keyword evidence="3" id="KW-0732">Signal</keyword>
<dbReference type="InterPro" id="IPR016166">
    <property type="entry name" value="FAD-bd_PCMH"/>
</dbReference>
<dbReference type="PROSITE" id="PS51387">
    <property type="entry name" value="FAD_PCMH"/>
    <property type="match status" value="1"/>
</dbReference>
<dbReference type="GO" id="GO:0016491">
    <property type="term" value="F:oxidoreductase activity"/>
    <property type="evidence" value="ECO:0007669"/>
    <property type="project" value="UniProtKB-KW"/>
</dbReference>
<name>A1C4K8_ASPCL</name>
<dbReference type="InterPro" id="IPR036318">
    <property type="entry name" value="FAD-bd_PCMH-like_sf"/>
</dbReference>
<dbReference type="SUPFAM" id="SSF56176">
    <property type="entry name" value="FAD-binding/transporter-associated domain-like"/>
    <property type="match status" value="1"/>
</dbReference>
<dbReference type="VEuPathDB" id="FungiDB:ACLA_060150"/>
<dbReference type="OMA" id="HFAARHN"/>
<dbReference type="InterPro" id="IPR012951">
    <property type="entry name" value="BBE"/>
</dbReference>
<dbReference type="Gene3D" id="3.30.465.10">
    <property type="match status" value="2"/>
</dbReference>
<proteinExistence type="inferred from homology"/>
<comment type="similarity">
    <text evidence="1">Belongs to the oxygen-dependent FAD-linked oxidoreductase family.</text>
</comment>
<evidence type="ECO:0000259" key="4">
    <source>
        <dbReference type="PROSITE" id="PS51387"/>
    </source>
</evidence>
<dbReference type="PANTHER" id="PTHR13878:SF91">
    <property type="entry name" value="FAD BINDING DOMAIN PROTEIN (AFU_ORTHOLOGUE AFUA_6G12070)-RELATED"/>
    <property type="match status" value="1"/>
</dbReference>
<feature type="domain" description="FAD-binding PCMH-type" evidence="4">
    <location>
        <begin position="126"/>
        <end position="306"/>
    </location>
</feature>
<dbReference type="InterPro" id="IPR006094">
    <property type="entry name" value="Oxid_FAD_bind_N"/>
</dbReference>
<evidence type="ECO:0000256" key="3">
    <source>
        <dbReference type="SAM" id="SignalP"/>
    </source>
</evidence>
<evidence type="ECO:0000313" key="6">
    <source>
        <dbReference type="Proteomes" id="UP000006701"/>
    </source>
</evidence>
<dbReference type="Pfam" id="PF01565">
    <property type="entry name" value="FAD_binding_4"/>
    <property type="match status" value="1"/>
</dbReference>
<dbReference type="HOGENOM" id="CLU_018354_4_2_1"/>
<dbReference type="Pfam" id="PF08031">
    <property type="entry name" value="BBE"/>
    <property type="match status" value="1"/>
</dbReference>
<dbReference type="AlphaFoldDB" id="A1C4K8"/>
<evidence type="ECO:0000313" key="5">
    <source>
        <dbReference type="EMBL" id="EAW15348.1"/>
    </source>
</evidence>
<protein>
    <submittedName>
        <fullName evidence="5">FAD binding domain protein</fullName>
    </submittedName>
</protein>
<reference evidence="5 6" key="1">
    <citation type="journal article" date="2008" name="PLoS Genet.">
        <title>Genomic islands in the pathogenic filamentous fungus Aspergillus fumigatus.</title>
        <authorList>
            <person name="Fedorova N.D."/>
            <person name="Khaldi N."/>
            <person name="Joardar V.S."/>
            <person name="Maiti R."/>
            <person name="Amedeo P."/>
            <person name="Anderson M.J."/>
            <person name="Crabtree J."/>
            <person name="Silva J.C."/>
            <person name="Badger J.H."/>
            <person name="Albarraq A."/>
            <person name="Angiuoli S."/>
            <person name="Bussey H."/>
            <person name="Bowyer P."/>
            <person name="Cotty P.J."/>
            <person name="Dyer P.S."/>
            <person name="Egan A."/>
            <person name="Galens K."/>
            <person name="Fraser-Liggett C.M."/>
            <person name="Haas B.J."/>
            <person name="Inman J.M."/>
            <person name="Kent R."/>
            <person name="Lemieux S."/>
            <person name="Malavazi I."/>
            <person name="Orvis J."/>
            <person name="Roemer T."/>
            <person name="Ronning C.M."/>
            <person name="Sundaram J.P."/>
            <person name="Sutton G."/>
            <person name="Turner G."/>
            <person name="Venter J.C."/>
            <person name="White O.R."/>
            <person name="Whitty B.R."/>
            <person name="Youngman P."/>
            <person name="Wolfe K.H."/>
            <person name="Goldman G.H."/>
            <person name="Wortman J.R."/>
            <person name="Jiang B."/>
            <person name="Denning D.W."/>
            <person name="Nierman W.C."/>
        </authorList>
    </citation>
    <scope>NUCLEOTIDE SEQUENCE [LARGE SCALE GENOMIC DNA]</scope>
    <source>
        <strain evidence="6">ATCC 1007 / CBS 513.65 / DSM 816 / NCTC 3887 / NRRL 1</strain>
    </source>
</reference>
<feature type="signal peptide" evidence="3">
    <location>
        <begin position="1"/>
        <end position="23"/>
    </location>
</feature>
<feature type="chain" id="PRO_5002632772" evidence="3">
    <location>
        <begin position="24"/>
        <end position="580"/>
    </location>
</feature>
<gene>
    <name evidence="5" type="ORF">ACLA_060150</name>
</gene>
<dbReference type="InterPro" id="IPR050432">
    <property type="entry name" value="FAD-linked_Oxidoreductases_BP"/>
</dbReference>
<dbReference type="OrthoDB" id="9983560at2759"/>
<sequence length="580" mass="62233">MAVAYPLALGLSLLPFFLHPAHAITNNPNSADSSCRCFPTDPCWPSPSEWSAFNSSLGGKLIATVPLGSVCHRDGPFAAYDASACSQLQDVWPLPSVHYSTPSSPMAAWFANFSCDPFLGPDSTCTVGSLVQYAVNVTDPEDVRQTLQFTRTHNIRLVIRNTGHDYLGKSTGAGAVALWMHHLKHTAYRPQYASPTYTGPALQLGAGVQGFEAMKAAHAQGKVLVTGNCPSVGVVGGYAQGGGHGQLASKFGLAADQVLEWEVMTAAGDVVTASPTLNSDLYWALSGGGGGTYAVVLSATVKVYPDLRTSTARLAFSGKRGSSQHFWEVVHTFMISLLPLLDAGAAAIWLISDSTFSLAPVTLPGGSLSQLQAGLAPTLQLLQRYNLSYSYEIDEFPTFYQSYETMNPASNITEYQIGGRLISRSDLAASSRSILSALQAIVHTGAAISGVSVNVSRTPPPRNAVNPIWRDAAISFTLGVPYSYTNRTLDLENQALVTNELVPRLAALSPGGGAYLNEGDFNQPDWQWVFYGRNYERLTAVKDKYDPEHVFYGRTAVGSERWIEQQDGHLCPVASSVHTV</sequence>
<dbReference type="InterPro" id="IPR016169">
    <property type="entry name" value="FAD-bd_PCMH_sub2"/>
</dbReference>
<dbReference type="KEGG" id="act:ACLA_060150"/>
<keyword evidence="2" id="KW-0560">Oxidoreductase</keyword>
<evidence type="ECO:0000256" key="2">
    <source>
        <dbReference type="ARBA" id="ARBA00023002"/>
    </source>
</evidence>
<evidence type="ECO:0000256" key="1">
    <source>
        <dbReference type="ARBA" id="ARBA00005466"/>
    </source>
</evidence>
<dbReference type="GO" id="GO:0071949">
    <property type="term" value="F:FAD binding"/>
    <property type="evidence" value="ECO:0007669"/>
    <property type="project" value="InterPro"/>
</dbReference>
<dbReference type="EMBL" id="DS026990">
    <property type="protein sequence ID" value="EAW15348.1"/>
    <property type="molecule type" value="Genomic_DNA"/>
</dbReference>
<accession>A1C4K8</accession>
<dbReference type="GeneID" id="4708776"/>
<keyword evidence="6" id="KW-1185">Reference proteome</keyword>
<organism evidence="5 6">
    <name type="scientific">Aspergillus clavatus (strain ATCC 1007 / CBS 513.65 / DSM 816 / NCTC 3887 / NRRL 1 / QM 1276 / 107)</name>
    <dbReference type="NCBI Taxonomy" id="344612"/>
    <lineage>
        <taxon>Eukaryota</taxon>
        <taxon>Fungi</taxon>
        <taxon>Dikarya</taxon>
        <taxon>Ascomycota</taxon>
        <taxon>Pezizomycotina</taxon>
        <taxon>Eurotiomycetes</taxon>
        <taxon>Eurotiomycetidae</taxon>
        <taxon>Eurotiales</taxon>
        <taxon>Aspergillaceae</taxon>
        <taxon>Aspergillus</taxon>
        <taxon>Aspergillus subgen. Fumigati</taxon>
    </lineage>
</organism>
<dbReference type="RefSeq" id="XP_001276774.1">
    <property type="nucleotide sequence ID" value="XM_001276773.1"/>
</dbReference>
<dbReference type="Proteomes" id="UP000006701">
    <property type="component" value="Unassembled WGS sequence"/>
</dbReference>